<comment type="caution">
    <text evidence="3">The sequence shown here is derived from an EMBL/GenBank/DDBJ whole genome shotgun (WGS) entry which is preliminary data.</text>
</comment>
<feature type="coiled-coil region" evidence="1">
    <location>
        <begin position="92"/>
        <end position="147"/>
    </location>
</feature>
<gene>
    <name evidence="3" type="ORF">B2J93_4440</name>
</gene>
<feature type="compositionally biased region" description="Polar residues" evidence="2">
    <location>
        <begin position="308"/>
        <end position="356"/>
    </location>
</feature>
<feature type="region of interest" description="Disordered" evidence="2">
    <location>
        <begin position="1"/>
        <end position="20"/>
    </location>
</feature>
<keyword evidence="4" id="KW-1185">Reference proteome</keyword>
<dbReference type="InParanoid" id="A0A218ZBR9"/>
<dbReference type="EMBL" id="MZNU01000097">
    <property type="protein sequence ID" value="OWP04626.1"/>
    <property type="molecule type" value="Genomic_DNA"/>
</dbReference>
<organism evidence="3 4">
    <name type="scientific">Diplocarpon coronariae</name>
    <dbReference type="NCBI Taxonomy" id="2795749"/>
    <lineage>
        <taxon>Eukaryota</taxon>
        <taxon>Fungi</taxon>
        <taxon>Dikarya</taxon>
        <taxon>Ascomycota</taxon>
        <taxon>Pezizomycotina</taxon>
        <taxon>Leotiomycetes</taxon>
        <taxon>Helotiales</taxon>
        <taxon>Drepanopezizaceae</taxon>
        <taxon>Diplocarpon</taxon>
    </lineage>
</organism>
<reference evidence="3 4" key="1">
    <citation type="submission" date="2017-04" db="EMBL/GenBank/DDBJ databases">
        <title>Draft genome sequence of Marssonina coronaria NL1: causal agent of apple blotch.</title>
        <authorList>
            <person name="Cheng Q."/>
        </authorList>
    </citation>
    <scope>NUCLEOTIDE SEQUENCE [LARGE SCALE GENOMIC DNA]</scope>
    <source>
        <strain evidence="3 4">NL1</strain>
    </source>
</reference>
<accession>A0A218ZBR9</accession>
<name>A0A218ZBR9_9HELO</name>
<dbReference type="OrthoDB" id="3499464at2759"/>
<feature type="region of interest" description="Disordered" evidence="2">
    <location>
        <begin position="302"/>
        <end position="478"/>
    </location>
</feature>
<evidence type="ECO:0000256" key="2">
    <source>
        <dbReference type="SAM" id="MobiDB-lite"/>
    </source>
</evidence>
<proteinExistence type="predicted"/>
<feature type="compositionally biased region" description="Low complexity" evidence="2">
    <location>
        <begin position="467"/>
        <end position="478"/>
    </location>
</feature>
<keyword evidence="1" id="KW-0175">Coiled coil</keyword>
<feature type="compositionally biased region" description="Polar residues" evidence="2">
    <location>
        <begin position="422"/>
        <end position="451"/>
    </location>
</feature>
<feature type="compositionally biased region" description="Polar residues" evidence="2">
    <location>
        <begin position="381"/>
        <end position="410"/>
    </location>
</feature>
<sequence>MSTYEEEGGSSALPEGLQEHVPLNETSTKELVPDSQLIRSLQQQNEKLRRDIKTSNTQLSLIRSQKTAAAAAHKIELEKSILQQTKMASRAKKNTYDLISNHEAEIKSMNKQLEDAGKEITAANLAVETLSKDLNVEKRKVKNLTASLLAIQLQVEKVDQIFGAPTLNANEAGNMPKDPQWYGERMLDWASRMCETGLQYEGLIEHVREYEESSAQENQTIRAKSFLEQRRYLEDCLYAIFGVFEISPSDTCRQYAKRKATETIAAQMAKHFSPDDLKSLVLREVAGIEEVVEVKTAVAAGTPRDPAATTQLQDTPSKVQNSSAKGHLTVTSTETQAKETPNLPQGTTSRSRNVSAKNPPAVVVAKSQASQTPDQVKATPSEVQSASSETTRSTTPAQPSATKASTQSQETHSKEDGKSKTPRTSAGPNPNQSKHTPNMVTLRTAPAQSQVGKKCVHTQGSPSRGNASSTPTAARAPAKVNAVNHDEHHRAAEYAASCIAHDYTLSGRKPSEAHELVARHKLDGKLVESSEISKMLKKKGTDEACRLFKELVKAKLEYHNECKKSQALDDKLSKTRQILRDANTKCPNDMRSPHKADSSCPSCAQLMKMYDELELKNQNFFGTDTHASAINRNPEEKCKGCVQLQEQLKAAKKEICDLKPAVQLGILVRLNFMDRVRAAVQGVERSEFARREMLRAITANGILDDWVLDRINTEEYKEDRPMRDLAGMFVHIYGCGPGGEYASLPEMVRATIECRANVLFAEDLPETSEVDVLRAAHEKLCQKLMSRYSKFLAGKTPLFEANPNHWFLLDRLEWLTDEILEFEEATSWETFVQFMEKDGMNPKVDIPLNRRAEKENTEFGFVVELDQRKSKPLSDVAHT</sequence>
<dbReference type="AlphaFoldDB" id="A0A218ZBR9"/>
<evidence type="ECO:0000256" key="1">
    <source>
        <dbReference type="SAM" id="Coils"/>
    </source>
</evidence>
<dbReference type="Proteomes" id="UP000242519">
    <property type="component" value="Unassembled WGS sequence"/>
</dbReference>
<protein>
    <submittedName>
        <fullName evidence="3">Uncharacterized protein</fullName>
    </submittedName>
</protein>
<evidence type="ECO:0000313" key="4">
    <source>
        <dbReference type="Proteomes" id="UP000242519"/>
    </source>
</evidence>
<evidence type="ECO:0000313" key="3">
    <source>
        <dbReference type="EMBL" id="OWP04626.1"/>
    </source>
</evidence>